<evidence type="ECO:0000256" key="1">
    <source>
        <dbReference type="ARBA" id="ARBA00011051"/>
    </source>
</evidence>
<evidence type="ECO:0000256" key="2">
    <source>
        <dbReference type="ARBA" id="ARBA00021572"/>
    </source>
</evidence>
<dbReference type="Gene3D" id="3.10.180.10">
    <property type="entry name" value="2,3-Dihydroxybiphenyl 1,2-Dioxygenase, domain 1"/>
    <property type="match status" value="1"/>
</dbReference>
<dbReference type="GO" id="GO:0046677">
    <property type="term" value="P:response to antibiotic"/>
    <property type="evidence" value="ECO:0007669"/>
    <property type="project" value="UniProtKB-KW"/>
</dbReference>
<accession>A0A2W5VC99</accession>
<proteinExistence type="inferred from homology"/>
<keyword evidence="3" id="KW-0046">Antibiotic resistance</keyword>
<dbReference type="Proteomes" id="UP000249393">
    <property type="component" value="Unassembled WGS sequence"/>
</dbReference>
<protein>
    <recommendedName>
        <fullName evidence="2">Bleomycin resistance protein</fullName>
    </recommendedName>
</protein>
<dbReference type="InterPro" id="IPR004360">
    <property type="entry name" value="Glyas_Fos-R_dOase_dom"/>
</dbReference>
<dbReference type="InterPro" id="IPR037523">
    <property type="entry name" value="VOC_core"/>
</dbReference>
<evidence type="ECO:0000256" key="3">
    <source>
        <dbReference type="ARBA" id="ARBA00023251"/>
    </source>
</evidence>
<organism evidence="5 6">
    <name type="scientific">Caulobacter segnis</name>
    <dbReference type="NCBI Taxonomy" id="88688"/>
    <lineage>
        <taxon>Bacteria</taxon>
        <taxon>Pseudomonadati</taxon>
        <taxon>Pseudomonadota</taxon>
        <taxon>Alphaproteobacteria</taxon>
        <taxon>Caulobacterales</taxon>
        <taxon>Caulobacteraceae</taxon>
        <taxon>Caulobacter</taxon>
    </lineage>
</organism>
<sequence>MPDRATPNLPSSDFDATEAFYAALGFERASRDPGWMVLERGRLTLEFFPFPGLKPATSNFACCLRLDDLEGFYAVCLAAGIEEKTEGFPRLHPPGDKKVMAALIDPDGTLLRLIRN</sequence>
<evidence type="ECO:0000259" key="4">
    <source>
        <dbReference type="PROSITE" id="PS51819"/>
    </source>
</evidence>
<name>A0A2W5VC99_9CAUL</name>
<dbReference type="CDD" id="cd08350">
    <property type="entry name" value="BLMT_like"/>
    <property type="match status" value="1"/>
</dbReference>
<dbReference type="Pfam" id="PF00903">
    <property type="entry name" value="Glyoxalase"/>
    <property type="match status" value="1"/>
</dbReference>
<dbReference type="EMBL" id="QFQZ01000049">
    <property type="protein sequence ID" value="PZR32975.1"/>
    <property type="molecule type" value="Genomic_DNA"/>
</dbReference>
<evidence type="ECO:0000313" key="5">
    <source>
        <dbReference type="EMBL" id="PZR32975.1"/>
    </source>
</evidence>
<dbReference type="SUPFAM" id="SSF54593">
    <property type="entry name" value="Glyoxalase/Bleomycin resistance protein/Dihydroxybiphenyl dioxygenase"/>
    <property type="match status" value="1"/>
</dbReference>
<dbReference type="InterPro" id="IPR029068">
    <property type="entry name" value="Glyas_Bleomycin-R_OHBP_Dase"/>
</dbReference>
<reference evidence="5 6" key="1">
    <citation type="submission" date="2017-08" db="EMBL/GenBank/DDBJ databases">
        <title>Infants hospitalized years apart are colonized by the same room-sourced microbial strains.</title>
        <authorList>
            <person name="Brooks B."/>
            <person name="Olm M.R."/>
            <person name="Firek B.A."/>
            <person name="Baker R."/>
            <person name="Thomas B.C."/>
            <person name="Morowitz M.J."/>
            <person name="Banfield J.F."/>
        </authorList>
    </citation>
    <scope>NUCLEOTIDE SEQUENCE [LARGE SCALE GENOMIC DNA]</scope>
    <source>
        <strain evidence="5">S2_003_000_R2_4</strain>
    </source>
</reference>
<dbReference type="AlphaFoldDB" id="A0A2W5VC99"/>
<comment type="similarity">
    <text evidence="1">Belongs to the bleomycin resistance protein family.</text>
</comment>
<evidence type="ECO:0000313" key="6">
    <source>
        <dbReference type="Proteomes" id="UP000249393"/>
    </source>
</evidence>
<comment type="caution">
    <text evidence="5">The sequence shown here is derived from an EMBL/GenBank/DDBJ whole genome shotgun (WGS) entry which is preliminary data.</text>
</comment>
<dbReference type="PRINTS" id="PR00311">
    <property type="entry name" value="BLEOMYCINRST"/>
</dbReference>
<dbReference type="RefSeq" id="WP_304279542.1">
    <property type="nucleotide sequence ID" value="NZ_QFQZ01000049.1"/>
</dbReference>
<dbReference type="InterPro" id="IPR000335">
    <property type="entry name" value="Bleomycin-R"/>
</dbReference>
<feature type="domain" description="VOC" evidence="4">
    <location>
        <begin position="1"/>
        <end position="116"/>
    </location>
</feature>
<gene>
    <name evidence="5" type="ORF">DI526_14835</name>
</gene>
<dbReference type="PROSITE" id="PS51819">
    <property type="entry name" value="VOC"/>
    <property type="match status" value="1"/>
</dbReference>